<keyword evidence="4" id="KW-1185">Reference proteome</keyword>
<evidence type="ECO:0000259" key="2">
    <source>
        <dbReference type="PROSITE" id="PS50076"/>
    </source>
</evidence>
<dbReference type="PROSITE" id="PS50076">
    <property type="entry name" value="DNAJ_2"/>
    <property type="match status" value="1"/>
</dbReference>
<dbReference type="EMBL" id="JAKCXM010000007">
    <property type="protein sequence ID" value="KAJ0408949.1"/>
    <property type="molecule type" value="Genomic_DNA"/>
</dbReference>
<comment type="caution">
    <text evidence="3">The sequence shown here is derived from an EMBL/GenBank/DDBJ whole genome shotgun (WGS) entry which is preliminary data.</text>
</comment>
<dbReference type="Gene3D" id="1.10.287.110">
    <property type="entry name" value="DnaJ domain"/>
    <property type="match status" value="1"/>
</dbReference>
<dbReference type="InterPro" id="IPR001623">
    <property type="entry name" value="DnaJ_domain"/>
</dbReference>
<name>A0AAD5MB81_PYTIN</name>
<evidence type="ECO:0000313" key="4">
    <source>
        <dbReference type="Proteomes" id="UP001209570"/>
    </source>
</evidence>
<accession>A0AAD5MB81</accession>
<dbReference type="SMART" id="SM00271">
    <property type="entry name" value="DnaJ"/>
    <property type="match status" value="1"/>
</dbReference>
<dbReference type="CDD" id="cd06257">
    <property type="entry name" value="DnaJ"/>
    <property type="match status" value="1"/>
</dbReference>
<feature type="region of interest" description="Disordered" evidence="1">
    <location>
        <begin position="80"/>
        <end position="119"/>
    </location>
</feature>
<proteinExistence type="predicted"/>
<dbReference type="InterPro" id="IPR036869">
    <property type="entry name" value="J_dom_sf"/>
</dbReference>
<evidence type="ECO:0000313" key="3">
    <source>
        <dbReference type="EMBL" id="KAJ0408949.1"/>
    </source>
</evidence>
<protein>
    <recommendedName>
        <fullName evidence="2">J domain-containing protein</fullName>
    </recommendedName>
</protein>
<organism evidence="3 4">
    <name type="scientific">Pythium insidiosum</name>
    <name type="common">Pythiosis disease agent</name>
    <dbReference type="NCBI Taxonomy" id="114742"/>
    <lineage>
        <taxon>Eukaryota</taxon>
        <taxon>Sar</taxon>
        <taxon>Stramenopiles</taxon>
        <taxon>Oomycota</taxon>
        <taxon>Peronosporomycetes</taxon>
        <taxon>Pythiales</taxon>
        <taxon>Pythiaceae</taxon>
        <taxon>Pythium</taxon>
    </lineage>
</organism>
<feature type="compositionally biased region" description="Basic and acidic residues" evidence="1">
    <location>
        <begin position="84"/>
        <end position="97"/>
    </location>
</feature>
<reference evidence="3" key="1">
    <citation type="submission" date="2021-12" db="EMBL/GenBank/DDBJ databases">
        <title>Prjna785345.</title>
        <authorList>
            <person name="Rujirawat T."/>
            <person name="Krajaejun T."/>
        </authorList>
    </citation>
    <scope>NUCLEOTIDE SEQUENCE</scope>
    <source>
        <strain evidence="3">Pi057C3</strain>
    </source>
</reference>
<dbReference type="Proteomes" id="UP001209570">
    <property type="component" value="Unassembled WGS sequence"/>
</dbReference>
<gene>
    <name evidence="3" type="ORF">P43SY_002828</name>
</gene>
<sequence>MAARPWAMKTDDDTIDGKSDDVAAQRRALLDRIAMMERRGAILPSDAHTLRNQVNDCTSGQWRAAEERLKQLTMSWNPYQDYSAEGRREKEREESKKSASPSMKPRTMNHPPKKQKPSKKDFYELLQLSGRDATHEEIKKQFRRLALLLHPDKQIQATREEETSPTRARIRRKLVEKVRLADASFYIYLKIPRAVANLPKVALEVQEHMPINVGSDADDANRGSDAILPIRVRPRNTVNYIKCFVEELSDQQISIWDQQTLAGEYNTVQISKEAEEELDEEQEEWEAVVAQEEAVVEREKGKLAADDHTEHEK</sequence>
<feature type="domain" description="J" evidence="2">
    <location>
        <begin position="121"/>
        <end position="194"/>
    </location>
</feature>
<dbReference type="Pfam" id="PF00226">
    <property type="entry name" value="DnaJ"/>
    <property type="match status" value="1"/>
</dbReference>
<dbReference type="SUPFAM" id="SSF46565">
    <property type="entry name" value="Chaperone J-domain"/>
    <property type="match status" value="1"/>
</dbReference>
<evidence type="ECO:0000256" key="1">
    <source>
        <dbReference type="SAM" id="MobiDB-lite"/>
    </source>
</evidence>
<dbReference type="AlphaFoldDB" id="A0AAD5MB81"/>